<evidence type="ECO:0000313" key="10">
    <source>
        <dbReference type="EMBL" id="STT52860.1"/>
    </source>
</evidence>
<evidence type="ECO:0000313" key="6">
    <source>
        <dbReference type="EMBL" id="SSK39035.1"/>
    </source>
</evidence>
<evidence type="ECO:0000313" key="39">
    <source>
        <dbReference type="Proteomes" id="UP000259497"/>
    </source>
</evidence>
<evidence type="ECO:0000313" key="14">
    <source>
        <dbReference type="EMBL" id="STV20840.1"/>
    </source>
</evidence>
<dbReference type="EMBL" id="UGMN01000004">
    <property type="protein sequence ID" value="STV20840.1"/>
    <property type="molecule type" value="Genomic_DNA"/>
</dbReference>
<dbReference type="EMBL" id="UKGE01000004">
    <property type="protein sequence ID" value="SXN30184.1"/>
    <property type="molecule type" value="Genomic_DNA"/>
</dbReference>
<dbReference type="Proteomes" id="UP000257587">
    <property type="component" value="Unassembled WGS sequence"/>
</dbReference>
<keyword evidence="1" id="KW-0472">Membrane</keyword>
<dbReference type="AlphaFoldDB" id="A0A0C7KFE1"/>
<dbReference type="EMBL" id="UGKQ01000007">
    <property type="protein sequence ID" value="STS80545.1"/>
    <property type="molecule type" value="Genomic_DNA"/>
</dbReference>
<organism evidence="18 40">
    <name type="scientific">Klebsiella pneumoniae</name>
    <dbReference type="NCBI Taxonomy" id="573"/>
    <lineage>
        <taxon>Bacteria</taxon>
        <taxon>Pseudomonadati</taxon>
        <taxon>Pseudomonadota</taxon>
        <taxon>Gammaproteobacteria</taxon>
        <taxon>Enterobacterales</taxon>
        <taxon>Enterobacteriaceae</taxon>
        <taxon>Klebsiella/Raoultella group</taxon>
        <taxon>Klebsiella</taxon>
        <taxon>Klebsiella pneumoniae complex</taxon>
    </lineage>
</organism>
<evidence type="ECO:0000313" key="34">
    <source>
        <dbReference type="Proteomes" id="UP000255518"/>
    </source>
</evidence>
<reference evidence="35 36" key="2">
    <citation type="submission" date="2018-08" db="EMBL/GenBank/DDBJ databases">
        <authorList>
            <consortium name="Pathogen Informatics"/>
        </authorList>
    </citation>
    <scope>NUCLEOTIDE SEQUENCE [LARGE SCALE GENOMIC DNA]</scope>
    <source>
        <strain evidence="6 26">4300STDY6470422</strain>
        <strain evidence="17 35">EuSCAPE_AT002</strain>
        <strain evidence="18 40">EuSCAPE_AT029</strain>
        <strain evidence="15 39">EuSCAPE_GR114</strain>
        <strain evidence="20 36">EuSCAPE_HU047</strain>
        <strain evidence="19 37">EuSCAPE_IT093</strain>
        <strain evidence="16 38">EuSCAPE_UK014</strain>
        <strain evidence="22">k480</strain>
        <strain evidence="2">K480</strain>
    </source>
</reference>
<keyword evidence="1" id="KW-1133">Transmembrane helix</keyword>
<accession>A0A0J2GCD2</accession>
<dbReference type="EMBL" id="UGLU01000001">
    <property type="protein sequence ID" value="STU47020.1"/>
    <property type="molecule type" value="Genomic_DNA"/>
</dbReference>
<name>A0A0C7KFE1_KLEPN</name>
<evidence type="ECO:0000313" key="9">
    <source>
        <dbReference type="EMBL" id="STT50282.1"/>
    </source>
</evidence>
<evidence type="ECO:0000313" key="30">
    <source>
        <dbReference type="Proteomes" id="UP000254799"/>
    </source>
</evidence>
<dbReference type="EMBL" id="UAWN01000001">
    <property type="protein sequence ID" value="SQC05520.1"/>
    <property type="molecule type" value="Genomic_DNA"/>
</dbReference>
<evidence type="ECO:0000313" key="26">
    <source>
        <dbReference type="Proteomes" id="UP000252603"/>
    </source>
</evidence>
<accession>A0A0C7KFE1</accession>
<dbReference type="Proteomes" id="UP000255099">
    <property type="component" value="Unassembled WGS sequence"/>
</dbReference>
<dbReference type="Proteomes" id="UP000259497">
    <property type="component" value="Unassembled WGS sequence"/>
</dbReference>
<dbReference type="EMBL" id="UJHH01000005">
    <property type="protein sequence ID" value="SWF71000.1"/>
    <property type="molecule type" value="Genomic_DNA"/>
</dbReference>
<dbReference type="Proteomes" id="UP000254387">
    <property type="component" value="Unassembled WGS sequence"/>
</dbReference>
<evidence type="ECO:0000313" key="2">
    <source>
        <dbReference type="EMBL" id="SAT53972.1"/>
    </source>
</evidence>
<gene>
    <name evidence="21" type="ORF">BANRA_00637</name>
    <name evidence="8" type="ORF">NCTC13443_02037</name>
    <name evidence="5" type="ORF">NCTC13465_06360</name>
    <name evidence="13" type="ORF">NCTC204_00397</name>
    <name evidence="12" type="ORF">NCTC5051_01064</name>
    <name evidence="11" type="ORF">NCTC5052_00285</name>
    <name evidence="14" type="ORF">NCTC5053_02868</name>
    <name evidence="10" type="ORF">NCTC8849_01408</name>
    <name evidence="3" type="ORF">NCTC9128_00118</name>
    <name evidence="7" type="ORF">NCTC9140_02258</name>
    <name evidence="4" type="ORF">NCTC9601_06250</name>
    <name evidence="9" type="ORF">NCTC9637_05268</name>
    <name evidence="2" type="ORF">SAMEA2273558_04324</name>
    <name evidence="17" type="ORF">SAMEA3499874_02323</name>
    <name evidence="18" type="ORF">SAMEA3499901_01182</name>
    <name evidence="19" type="ORF">SAMEA3515122_00817</name>
    <name evidence="20" type="ORF">SAMEA3538828_00531</name>
    <name evidence="15" type="ORF">SAMEA3649733_02736</name>
    <name evidence="16" type="ORF">SAMEA3720909_01687</name>
    <name evidence="6" type="ORF">SAMEA4364603_02993</name>
</gene>
<evidence type="ECO:0000313" key="31">
    <source>
        <dbReference type="Proteomes" id="UP000254938"/>
    </source>
</evidence>
<evidence type="ECO:0000313" key="27">
    <source>
        <dbReference type="Proteomes" id="UP000254103"/>
    </source>
</evidence>
<dbReference type="EMBL" id="UGLJ01000002">
    <property type="protein sequence ID" value="STT91932.1"/>
    <property type="molecule type" value="Genomic_DNA"/>
</dbReference>
<evidence type="ECO:0000313" key="13">
    <source>
        <dbReference type="EMBL" id="STU70509.1"/>
    </source>
</evidence>
<dbReference type="Proteomes" id="UP000259975">
    <property type="component" value="Unassembled WGS sequence"/>
</dbReference>
<evidence type="ECO:0000313" key="4">
    <source>
        <dbReference type="EMBL" id="SQC20007.1"/>
    </source>
</evidence>
<evidence type="ECO:0000313" key="3">
    <source>
        <dbReference type="EMBL" id="SQC05520.1"/>
    </source>
</evidence>
<keyword evidence="1" id="KW-0812">Transmembrane</keyword>
<evidence type="ECO:0000313" key="21">
    <source>
        <dbReference type="EMBL" id="VCV72820.1"/>
    </source>
</evidence>
<evidence type="ECO:0000313" key="28">
    <source>
        <dbReference type="Proteomes" id="UP000254141"/>
    </source>
</evidence>
<dbReference type="KEGG" id="kpx:PMK1_02674"/>
<dbReference type="Proteomes" id="UP000258673">
    <property type="component" value="Unassembled WGS sequence"/>
</dbReference>
<dbReference type="Proteomes" id="UP000255192">
    <property type="component" value="Unassembled WGS sequence"/>
</dbReference>
<dbReference type="Proteomes" id="UP000251123">
    <property type="component" value="Unassembled WGS sequence"/>
</dbReference>
<dbReference type="EMBL" id="ULCI01000002">
    <property type="protein sequence ID" value="SYR29582.1"/>
    <property type="molecule type" value="Genomic_DNA"/>
</dbReference>
<evidence type="ECO:0000313" key="5">
    <source>
        <dbReference type="EMBL" id="SQC60065.1"/>
    </source>
</evidence>
<evidence type="ECO:0000313" key="23">
    <source>
        <dbReference type="Proteomes" id="UP000251088"/>
    </source>
</evidence>
<dbReference type="Proteomes" id="UP000254103">
    <property type="component" value="Unassembled WGS sequence"/>
</dbReference>
<dbReference type="EMBL" id="UKUT01000001">
    <property type="protein sequence ID" value="SYH25333.1"/>
    <property type="molecule type" value="Genomic_DNA"/>
</dbReference>
<evidence type="ECO:0000313" key="16">
    <source>
        <dbReference type="EMBL" id="SWF71000.1"/>
    </source>
</evidence>
<dbReference type="Proteomes" id="UP000269921">
    <property type="component" value="Unassembled WGS sequence"/>
</dbReference>
<dbReference type="EMBL" id="UGKT01000001">
    <property type="protein sequence ID" value="STT01710.1"/>
    <property type="molecule type" value="Genomic_DNA"/>
</dbReference>
<evidence type="ECO:0000313" key="19">
    <source>
        <dbReference type="EMBL" id="SYH25333.1"/>
    </source>
</evidence>
<dbReference type="EMBL" id="UASN01000022">
    <property type="protein sequence ID" value="SQC20007.1"/>
    <property type="molecule type" value="Genomic_DNA"/>
</dbReference>
<dbReference type="Proteomes" id="UP000254141">
    <property type="component" value="Unassembled WGS sequence"/>
</dbReference>
<dbReference type="EMBL" id="UAWQ01000020">
    <property type="protein sequence ID" value="SQC60065.1"/>
    <property type="molecule type" value="Genomic_DNA"/>
</dbReference>
<evidence type="ECO:0000313" key="12">
    <source>
        <dbReference type="EMBL" id="STU47020.1"/>
    </source>
</evidence>
<sequence length="50" mass="5973">MVYIFCRDQDLFTPVLIKFLRQTVLIYSLALIIALRYNRENKLMDSFICA</sequence>
<dbReference type="Proteomes" id="UP000254799">
    <property type="component" value="Unassembled WGS sequence"/>
</dbReference>
<evidence type="ECO:0000313" key="24">
    <source>
        <dbReference type="Proteomes" id="UP000251123"/>
    </source>
</evidence>
<evidence type="ECO:0000313" key="7">
    <source>
        <dbReference type="EMBL" id="STS80545.1"/>
    </source>
</evidence>
<feature type="transmembrane region" description="Helical" evidence="1">
    <location>
        <begin position="19"/>
        <end position="37"/>
    </location>
</feature>
<dbReference type="EMBL" id="UIXM01000007">
    <property type="protein sequence ID" value="SVS26051.1"/>
    <property type="molecule type" value="Genomic_DNA"/>
</dbReference>
<evidence type="ECO:0000313" key="32">
    <source>
        <dbReference type="Proteomes" id="UP000255099"/>
    </source>
</evidence>
<dbReference type="Proteomes" id="UP000251721">
    <property type="component" value="Unassembled WGS sequence"/>
</dbReference>
<reference evidence="21 41" key="3">
    <citation type="submission" date="2018-10" db="EMBL/GenBank/DDBJ databases">
        <authorList>
            <person name="Noll B N."/>
        </authorList>
    </citation>
    <scope>NUCLEOTIDE SEQUENCE [LARGE SCALE GENOMIC DNA]</scope>
    <source>
        <strain evidence="21">Kpneu006</strain>
    </source>
</reference>
<dbReference type="Proteomes" id="UP000258253">
    <property type="component" value="Unassembled WGS sequence"/>
</dbReference>
<evidence type="ECO:0000313" key="20">
    <source>
        <dbReference type="EMBL" id="SYR29582.1"/>
    </source>
</evidence>
<dbReference type="Proteomes" id="UP000255518">
    <property type="component" value="Unassembled WGS sequence"/>
</dbReference>
<dbReference type="Proteomes" id="UP000077826">
    <property type="component" value="Unassembled WGS sequence"/>
</dbReference>
<evidence type="ECO:0000256" key="1">
    <source>
        <dbReference type="SAM" id="Phobius"/>
    </source>
</evidence>
<evidence type="ECO:0000313" key="22">
    <source>
        <dbReference type="Proteomes" id="UP000077826"/>
    </source>
</evidence>
<dbReference type="Proteomes" id="UP000251088">
    <property type="component" value="Unassembled WGS sequence"/>
</dbReference>
<dbReference type="EMBL" id="UFEU01000007">
    <property type="protein sequence ID" value="SSK39035.1"/>
    <property type="molecule type" value="Genomic_DNA"/>
</dbReference>
<evidence type="ECO:0000313" key="25">
    <source>
        <dbReference type="Proteomes" id="UP000251721"/>
    </source>
</evidence>
<evidence type="ECO:0000313" key="18">
    <source>
        <dbReference type="EMBL" id="SXN30184.1"/>
    </source>
</evidence>
<evidence type="ECO:0000313" key="17">
    <source>
        <dbReference type="EMBL" id="SXG15058.1"/>
    </source>
</evidence>
<evidence type="ECO:0000313" key="37">
    <source>
        <dbReference type="Proteomes" id="UP000258673"/>
    </source>
</evidence>
<evidence type="ECO:0000313" key="8">
    <source>
        <dbReference type="EMBL" id="STT01710.1"/>
    </source>
</evidence>
<dbReference type="EMBL" id="UGLB01000003">
    <property type="protein sequence ID" value="STT50282.1"/>
    <property type="molecule type" value="Genomic_DNA"/>
</dbReference>
<evidence type="ECO:0000313" key="15">
    <source>
        <dbReference type="EMBL" id="SVS26051.1"/>
    </source>
</evidence>
<evidence type="ECO:0000313" key="38">
    <source>
        <dbReference type="Proteomes" id="UP000259364"/>
    </source>
</evidence>
<protein>
    <submittedName>
        <fullName evidence="18">Uncharacterized protein</fullName>
    </submittedName>
</protein>
<proteinExistence type="predicted"/>
<evidence type="ECO:0000313" key="11">
    <source>
        <dbReference type="EMBL" id="STT91932.1"/>
    </source>
</evidence>
<evidence type="ECO:0000313" key="35">
    <source>
        <dbReference type="Proteomes" id="UP000257587"/>
    </source>
</evidence>
<dbReference type="EMBL" id="UGLC01000002">
    <property type="protein sequence ID" value="STT52860.1"/>
    <property type="molecule type" value="Genomic_DNA"/>
</dbReference>
<reference evidence="23 24" key="1">
    <citation type="submission" date="2018-06" db="EMBL/GenBank/DDBJ databases">
        <authorList>
            <consortium name="Pathogen Informatics"/>
            <person name="Doyle S."/>
        </authorList>
    </citation>
    <scope>NUCLEOTIDE SEQUENCE [LARGE SCALE GENOMIC DNA]</scope>
    <source>
        <strain evidence="8 34">NCTC13443</strain>
        <strain evidence="5 25">NCTC13465</strain>
        <strain evidence="13 33">NCTC204</strain>
        <strain evidence="12 28">NCTC5051</strain>
        <strain evidence="11 27">NCTC5052</strain>
        <strain evidence="14 29">NCTC5053</strain>
        <strain evidence="10 30">NCTC8849</strain>
        <strain evidence="3 23">NCTC9128</strain>
        <strain evidence="7 31">NCTC9140</strain>
        <strain evidence="4 24">NCTC9601</strain>
        <strain evidence="9 32">NCTC9637</strain>
    </source>
</reference>
<evidence type="ECO:0000313" key="41">
    <source>
        <dbReference type="Proteomes" id="UP000269921"/>
    </source>
</evidence>
<evidence type="ECO:0000313" key="40">
    <source>
        <dbReference type="Proteomes" id="UP000259975"/>
    </source>
</evidence>
<evidence type="ECO:0000313" key="33">
    <source>
        <dbReference type="Proteomes" id="UP000255192"/>
    </source>
</evidence>
<dbReference type="Proteomes" id="UP000259364">
    <property type="component" value="Unassembled WGS sequence"/>
</dbReference>
<dbReference type="EMBL" id="FLDK01000011">
    <property type="protein sequence ID" value="SAT53972.1"/>
    <property type="molecule type" value="Genomic_DNA"/>
</dbReference>
<evidence type="ECO:0000313" key="36">
    <source>
        <dbReference type="Proteomes" id="UP000258253"/>
    </source>
</evidence>
<dbReference type="EMBL" id="UKAW01000005">
    <property type="protein sequence ID" value="SXG15058.1"/>
    <property type="molecule type" value="Genomic_DNA"/>
</dbReference>
<dbReference type="Proteomes" id="UP000254938">
    <property type="component" value="Unassembled WGS sequence"/>
</dbReference>
<dbReference type="Proteomes" id="UP000252603">
    <property type="component" value="Unassembled WGS sequence"/>
</dbReference>
<dbReference type="EMBL" id="UWVH01000001">
    <property type="protein sequence ID" value="VCV72820.1"/>
    <property type="molecule type" value="Genomic_DNA"/>
</dbReference>
<evidence type="ECO:0000313" key="29">
    <source>
        <dbReference type="Proteomes" id="UP000254387"/>
    </source>
</evidence>
<dbReference type="EMBL" id="UGMD01000002">
    <property type="protein sequence ID" value="STU70509.1"/>
    <property type="molecule type" value="Genomic_DNA"/>
</dbReference>